<gene>
    <name evidence="2" type="ORF">NDU88_004376</name>
</gene>
<sequence>MAGLEVCQSRGSNTVQLTRAPSQPTGAVHLGHGGLEGGSRSMRTDLRRLAHTVRQGSSGLRSLRQGPGSGSR</sequence>
<reference evidence="2" key="1">
    <citation type="journal article" date="2022" name="bioRxiv">
        <title>Sequencing and chromosome-scale assembly of the giantPleurodeles waltlgenome.</title>
        <authorList>
            <person name="Brown T."/>
            <person name="Elewa A."/>
            <person name="Iarovenko S."/>
            <person name="Subramanian E."/>
            <person name="Araus A.J."/>
            <person name="Petzold A."/>
            <person name="Susuki M."/>
            <person name="Suzuki K.-i.T."/>
            <person name="Hayashi T."/>
            <person name="Toyoda A."/>
            <person name="Oliveira C."/>
            <person name="Osipova E."/>
            <person name="Leigh N.D."/>
            <person name="Simon A."/>
            <person name="Yun M.H."/>
        </authorList>
    </citation>
    <scope>NUCLEOTIDE SEQUENCE</scope>
    <source>
        <strain evidence="2">20211129_DDA</strain>
        <tissue evidence="2">Liver</tissue>
    </source>
</reference>
<proteinExistence type="predicted"/>
<comment type="caution">
    <text evidence="2">The sequence shown here is derived from an EMBL/GenBank/DDBJ whole genome shotgun (WGS) entry which is preliminary data.</text>
</comment>
<evidence type="ECO:0000256" key="1">
    <source>
        <dbReference type="SAM" id="MobiDB-lite"/>
    </source>
</evidence>
<feature type="compositionally biased region" description="Polar residues" evidence="1">
    <location>
        <begin position="9"/>
        <end position="25"/>
    </location>
</feature>
<protein>
    <submittedName>
        <fullName evidence="2">Uncharacterized protein</fullName>
    </submittedName>
</protein>
<accession>A0AAV7LL70</accession>
<evidence type="ECO:0000313" key="3">
    <source>
        <dbReference type="Proteomes" id="UP001066276"/>
    </source>
</evidence>
<feature type="region of interest" description="Disordered" evidence="1">
    <location>
        <begin position="1"/>
        <end position="72"/>
    </location>
</feature>
<dbReference type="Proteomes" id="UP001066276">
    <property type="component" value="Chromosome 11"/>
</dbReference>
<keyword evidence="3" id="KW-1185">Reference proteome</keyword>
<dbReference type="EMBL" id="JANPWB010000015">
    <property type="protein sequence ID" value="KAJ1091249.1"/>
    <property type="molecule type" value="Genomic_DNA"/>
</dbReference>
<evidence type="ECO:0000313" key="2">
    <source>
        <dbReference type="EMBL" id="KAJ1091249.1"/>
    </source>
</evidence>
<organism evidence="2 3">
    <name type="scientific">Pleurodeles waltl</name>
    <name type="common">Iberian ribbed newt</name>
    <dbReference type="NCBI Taxonomy" id="8319"/>
    <lineage>
        <taxon>Eukaryota</taxon>
        <taxon>Metazoa</taxon>
        <taxon>Chordata</taxon>
        <taxon>Craniata</taxon>
        <taxon>Vertebrata</taxon>
        <taxon>Euteleostomi</taxon>
        <taxon>Amphibia</taxon>
        <taxon>Batrachia</taxon>
        <taxon>Caudata</taxon>
        <taxon>Salamandroidea</taxon>
        <taxon>Salamandridae</taxon>
        <taxon>Pleurodelinae</taxon>
        <taxon>Pleurodeles</taxon>
    </lineage>
</organism>
<dbReference type="AlphaFoldDB" id="A0AAV7LL70"/>
<name>A0AAV7LL70_PLEWA</name>